<evidence type="ECO:0000256" key="4">
    <source>
        <dbReference type="ARBA" id="ARBA00022679"/>
    </source>
</evidence>
<dbReference type="AlphaFoldDB" id="A0A1D2A9I1"/>
<dbReference type="NCBIfam" id="TIGR00335">
    <property type="entry name" value="primase_sml"/>
    <property type="match status" value="1"/>
</dbReference>
<evidence type="ECO:0000256" key="1">
    <source>
        <dbReference type="ARBA" id="ARBA00009762"/>
    </source>
</evidence>
<feature type="region of interest" description="Disordered" evidence="11">
    <location>
        <begin position="1"/>
        <end position="21"/>
    </location>
</feature>
<accession>A0A1D2A9I1</accession>
<proteinExistence type="inferred from homology"/>
<dbReference type="GO" id="GO:0003899">
    <property type="term" value="F:DNA-directed RNA polymerase activity"/>
    <property type="evidence" value="ECO:0007669"/>
    <property type="project" value="InterPro"/>
</dbReference>
<sequence length="449" mass="50463">MGDDRMDTGPSGRPETDQGFTNMGTQEMMKLYYGWIFPYRDFYKWLAYGNDSKLPQADAGFMQRREFCFTLDGDIFVRYQSFKDLDGLQAAIKERCPSKLDIGPVYNINPARRAAYAGSGQTFTPVERELVFDIDLTDYDDVRTCGSGGHICNKCWPLMAVAIQILDAGLRRDFGFQHILYVYSGRRGVHAWVCDDRARCLSDEQRTAVANYFAVYRGQEGGLARLALGLEEHPAVTRAAAILEPVFVERLLPEQGLLSDDKRQEALLAYIPSERVRERARQRWAQGEAGDDVARWHALEEEVAKEQATLAKARDTRGAKALDRAMRSVVFAHAYPRLDLEVSKKMNHLLKAPFCVHPKTGKVCVPIDPERAHKFDPETVVTVGRLLDQLNKARGGVKGSDTGEEWRSTDLVPAIQTFRACFLDGLQGACRESLAARARESAAQPTLVW</sequence>
<dbReference type="CDD" id="cd04860">
    <property type="entry name" value="AE_Prim_S"/>
    <property type="match status" value="1"/>
</dbReference>
<evidence type="ECO:0000313" key="12">
    <source>
        <dbReference type="EMBL" id="JAT75876.1"/>
    </source>
</evidence>
<reference evidence="12" key="1">
    <citation type="submission" date="2015-08" db="EMBL/GenBank/DDBJ databases">
        <authorList>
            <person name="Babu N.S."/>
            <person name="Beckwith C.J."/>
            <person name="Beseler K.G."/>
            <person name="Brison A."/>
            <person name="Carone J.V."/>
            <person name="Caskin T.P."/>
            <person name="Diamond M."/>
            <person name="Durham M.E."/>
            <person name="Foxe J.M."/>
            <person name="Go M."/>
            <person name="Henderson B.A."/>
            <person name="Jones I.B."/>
            <person name="McGettigan J.A."/>
            <person name="Micheletti S.J."/>
            <person name="Nasrallah M.E."/>
            <person name="Ortiz D."/>
            <person name="Piller C.R."/>
            <person name="Privatt S.R."/>
            <person name="Schneider S.L."/>
            <person name="Sharp S."/>
            <person name="Smith T.C."/>
            <person name="Stanton J.D."/>
            <person name="Ullery H.E."/>
            <person name="Wilson R.J."/>
            <person name="Serrano M.G."/>
            <person name="Buck G."/>
            <person name="Lee V."/>
            <person name="Wang Y."/>
            <person name="Carvalho R."/>
            <person name="Voegtly L."/>
            <person name="Shi R."/>
            <person name="Duckworth R."/>
            <person name="Johnson A."/>
            <person name="Loviza R."/>
            <person name="Walstead R."/>
            <person name="Shah Z."/>
            <person name="Kiflezghi M."/>
            <person name="Wade K."/>
            <person name="Ball S.L."/>
            <person name="Bradley K.W."/>
            <person name="Asai D.J."/>
            <person name="Bowman C.A."/>
            <person name="Russell D.A."/>
            <person name="Pope W.H."/>
            <person name="Jacobs-Sera D."/>
            <person name="Hendrix R.W."/>
            <person name="Hatfull G.F."/>
        </authorList>
    </citation>
    <scope>NUCLEOTIDE SEQUENCE</scope>
</reference>
<evidence type="ECO:0000256" key="7">
    <source>
        <dbReference type="ARBA" id="ARBA00022723"/>
    </source>
</evidence>
<evidence type="ECO:0000256" key="8">
    <source>
        <dbReference type="ARBA" id="ARBA00022833"/>
    </source>
</evidence>
<dbReference type="InterPro" id="IPR014052">
    <property type="entry name" value="DNA_primase_ssu_euk/arc"/>
</dbReference>
<dbReference type="FunFam" id="3.90.920.10:FF:000003">
    <property type="entry name" value="DNA primase"/>
    <property type="match status" value="1"/>
</dbReference>
<evidence type="ECO:0000256" key="5">
    <source>
        <dbReference type="ARBA" id="ARBA00022695"/>
    </source>
</evidence>
<dbReference type="GO" id="GO:0006269">
    <property type="term" value="P:DNA replication, synthesis of primer"/>
    <property type="evidence" value="ECO:0007669"/>
    <property type="project" value="UniProtKB-KW"/>
</dbReference>
<dbReference type="SUPFAM" id="SSF56747">
    <property type="entry name" value="Prim-pol domain"/>
    <property type="match status" value="1"/>
</dbReference>
<evidence type="ECO:0000256" key="3">
    <source>
        <dbReference type="ARBA" id="ARBA00022515"/>
    </source>
</evidence>
<keyword evidence="7" id="KW-0479">Metal-binding</keyword>
<evidence type="ECO:0000256" key="6">
    <source>
        <dbReference type="ARBA" id="ARBA00022705"/>
    </source>
</evidence>
<comment type="similarity">
    <text evidence="1 10">Belongs to the eukaryotic-type primase small subunit family.</text>
</comment>
<dbReference type="GO" id="GO:0046872">
    <property type="term" value="F:metal ion binding"/>
    <property type="evidence" value="ECO:0007669"/>
    <property type="project" value="UniProtKB-KW"/>
</dbReference>
<evidence type="ECO:0000256" key="9">
    <source>
        <dbReference type="ARBA" id="ARBA00023163"/>
    </source>
</evidence>
<dbReference type="Pfam" id="PF01896">
    <property type="entry name" value="DNA_primase_S"/>
    <property type="match status" value="1"/>
</dbReference>
<dbReference type="PANTHER" id="PTHR10536">
    <property type="entry name" value="DNA PRIMASE SMALL SUBUNIT"/>
    <property type="match status" value="1"/>
</dbReference>
<keyword evidence="5" id="KW-0548">Nucleotidyltransferase</keyword>
<evidence type="ECO:0000256" key="2">
    <source>
        <dbReference type="ARBA" id="ARBA00022478"/>
    </source>
</evidence>
<gene>
    <name evidence="12" type="ORF">g.7858</name>
</gene>
<organism evidence="12">
    <name type="scientific">Auxenochlorella protothecoides</name>
    <name type="common">Green microalga</name>
    <name type="synonym">Chlorella protothecoides</name>
    <dbReference type="NCBI Taxonomy" id="3075"/>
    <lineage>
        <taxon>Eukaryota</taxon>
        <taxon>Viridiplantae</taxon>
        <taxon>Chlorophyta</taxon>
        <taxon>core chlorophytes</taxon>
        <taxon>Trebouxiophyceae</taxon>
        <taxon>Chlorellales</taxon>
        <taxon>Chlorellaceae</taxon>
        <taxon>Auxenochlorella</taxon>
    </lineage>
</organism>
<dbReference type="GO" id="GO:0005658">
    <property type="term" value="C:alpha DNA polymerase:primase complex"/>
    <property type="evidence" value="ECO:0007669"/>
    <property type="project" value="UniProtKB-ARBA"/>
</dbReference>
<name>A0A1D2A9I1_AUXPR</name>
<dbReference type="EC" id="2.7.7.-" evidence="10"/>
<keyword evidence="8" id="KW-0862">Zinc</keyword>
<keyword evidence="4 10" id="KW-0808">Transferase</keyword>
<dbReference type="Gene3D" id="3.90.920.10">
    <property type="entry name" value="DNA primase, PRIM domain"/>
    <property type="match status" value="1"/>
</dbReference>
<keyword evidence="6 10" id="KW-0235">DNA replication</keyword>
<keyword evidence="9" id="KW-0804">Transcription</keyword>
<evidence type="ECO:0000256" key="10">
    <source>
        <dbReference type="RuleBase" id="RU003514"/>
    </source>
</evidence>
<keyword evidence="3 10" id="KW-0639">Primosome</keyword>
<evidence type="ECO:0000256" key="11">
    <source>
        <dbReference type="SAM" id="MobiDB-lite"/>
    </source>
</evidence>
<protein>
    <recommendedName>
        <fullName evidence="10">DNA primase</fullName>
        <ecNumber evidence="10">2.7.7.-</ecNumber>
    </recommendedName>
</protein>
<dbReference type="EMBL" id="GDKF01002746">
    <property type="protein sequence ID" value="JAT75876.1"/>
    <property type="molecule type" value="Transcribed_RNA"/>
</dbReference>
<dbReference type="InterPro" id="IPR002755">
    <property type="entry name" value="DNA_primase_S"/>
</dbReference>
<keyword evidence="2 10" id="KW-0240">DNA-directed RNA polymerase</keyword>